<keyword evidence="2" id="KW-1185">Reference proteome</keyword>
<name>A0AC61NFC2_9BACT</name>
<accession>A0AC61NFC2</accession>
<gene>
    <name evidence="1" type="primary">nhaD</name>
    <name evidence="1" type="ORF">K4L44_17620</name>
</gene>
<dbReference type="EMBL" id="CP081303">
    <property type="protein sequence ID" value="QZE14305.1"/>
    <property type="molecule type" value="Genomic_DNA"/>
</dbReference>
<evidence type="ECO:0000313" key="1">
    <source>
        <dbReference type="EMBL" id="QZE14305.1"/>
    </source>
</evidence>
<protein>
    <submittedName>
        <fullName evidence="1">Sodium:proton antiporter NhaD</fullName>
    </submittedName>
</protein>
<organism evidence="1 2">
    <name type="scientific">Halosquirtibacter laminarini</name>
    <dbReference type="NCBI Taxonomy" id="3374600"/>
    <lineage>
        <taxon>Bacteria</taxon>
        <taxon>Pseudomonadati</taxon>
        <taxon>Bacteroidota</taxon>
        <taxon>Bacteroidia</taxon>
        <taxon>Marinilabiliales</taxon>
        <taxon>Prolixibacteraceae</taxon>
        <taxon>Halosquirtibacter</taxon>
    </lineage>
</organism>
<reference evidence="1" key="1">
    <citation type="submission" date="2021-08" db="EMBL/GenBank/DDBJ databases">
        <title>Novel anaerobic bacterium isolated from sea squirt in East Sea, Republic of Korea.</title>
        <authorList>
            <person name="Nguyen T.H."/>
            <person name="Li Z."/>
            <person name="Lee Y.-J."/>
            <person name="Ko J."/>
            <person name="Kim S.-G."/>
        </authorList>
    </citation>
    <scope>NUCLEOTIDE SEQUENCE</scope>
    <source>
        <strain evidence="1">KCTC 25031</strain>
    </source>
</reference>
<proteinExistence type="predicted"/>
<evidence type="ECO:0000313" key="2">
    <source>
        <dbReference type="Proteomes" id="UP000826212"/>
    </source>
</evidence>
<dbReference type="Proteomes" id="UP000826212">
    <property type="component" value="Chromosome"/>
</dbReference>
<sequence>MIAFQIMIVIFVLGYLGIVLEHNTKVNKAAAALIMGGLLWAIYAIFGTDILGLGYSSSWHHFTHTNGANSSIVDFIVHHELVERLYEISSILFFLLGAMGIVEIVDSFQGFRVITDKIKTRNIVKLLWIISILTFFMSAVLDNLTTTIVMVTLTKKILDKKENRWFFASMIVLSANAGGAFSPIGDVTTIMLWIGGQVTSSHIISSLFIPSMISMLVPLIISSFILKGKREEPQLEVSETRKYTTVTERNIILLLGVLCLLFVPVFKTITHLPPFIGMLLGLGVLWFVSELMIRKKSHDDQRNLSVIKTLHKIDTPTILFFLGVLLGVSALSSAGQLDLMAEAMDKHIGDIYGINIAIGFLSSIVDNVPLVASAMGMYEIASPDSVGYLTNFVQDGQFWSFLAYCAGTGGSILIVGSAAGVAAMGMEKISFGWYLKKISWIAVIGYLAGAFTFMVCNGAI</sequence>